<dbReference type="PATRIC" id="fig|1502723.3.peg.2482"/>
<protein>
    <submittedName>
        <fullName evidence="1">Uncharacterized protein</fullName>
    </submittedName>
</protein>
<gene>
    <name evidence="1" type="ORF">FF36_03088</name>
</gene>
<keyword evidence="2" id="KW-1185">Reference proteome</keyword>
<dbReference type="AlphaFoldDB" id="A0A0D8BE54"/>
<evidence type="ECO:0000313" key="1">
    <source>
        <dbReference type="EMBL" id="KJE22558.1"/>
    </source>
</evidence>
<reference evidence="2" key="1">
    <citation type="submission" date="2015-02" db="EMBL/GenBank/DDBJ databases">
        <title>Draft Genome of Frankia sp. CpI1-S.</title>
        <authorList>
            <person name="Oshone R.T."/>
            <person name="Ngom M."/>
            <person name="Ghodhbane-Gtari F."/>
            <person name="Gtari M."/>
            <person name="Morris K."/>
            <person name="Thomas K."/>
            <person name="Sen A."/>
            <person name="Tisa L.S."/>
        </authorList>
    </citation>
    <scope>NUCLEOTIDE SEQUENCE [LARGE SCALE GENOMIC DNA]</scope>
    <source>
        <strain evidence="2">CpI1-S</strain>
    </source>
</reference>
<dbReference type="EMBL" id="JYFN01000022">
    <property type="protein sequence ID" value="KJE22558.1"/>
    <property type="molecule type" value="Genomic_DNA"/>
</dbReference>
<proteinExistence type="predicted"/>
<comment type="caution">
    <text evidence="1">The sequence shown here is derived from an EMBL/GenBank/DDBJ whole genome shotgun (WGS) entry which is preliminary data.</text>
</comment>
<reference evidence="1 2" key="2">
    <citation type="journal article" date="2016" name="Genome Announc.">
        <title>Permanent Draft Genome Sequences for Two Variants of Frankia sp. Strain CpI1, the First Frankia Strain Isolated from Root Nodules of Comptonia peregrina.</title>
        <authorList>
            <person name="Oshone R."/>
            <person name="Hurst S.G.IV."/>
            <person name="Abebe-Akele F."/>
            <person name="Simpson S."/>
            <person name="Morris K."/>
            <person name="Thomas W.K."/>
            <person name="Tisa L.S."/>
        </authorList>
    </citation>
    <scope>NUCLEOTIDE SEQUENCE [LARGE SCALE GENOMIC DNA]</scope>
    <source>
        <strain evidence="2">CpI1-S</strain>
    </source>
</reference>
<evidence type="ECO:0000313" key="2">
    <source>
        <dbReference type="Proteomes" id="UP000032545"/>
    </source>
</evidence>
<organism evidence="1 2">
    <name type="scientific">Frankia torreyi</name>
    <dbReference type="NCBI Taxonomy" id="1856"/>
    <lineage>
        <taxon>Bacteria</taxon>
        <taxon>Bacillati</taxon>
        <taxon>Actinomycetota</taxon>
        <taxon>Actinomycetes</taxon>
        <taxon>Frankiales</taxon>
        <taxon>Frankiaceae</taxon>
        <taxon>Frankia</taxon>
    </lineage>
</organism>
<dbReference type="NCBIfam" id="NF040566">
    <property type="entry name" value="SCO2522_fam"/>
    <property type="match status" value="1"/>
</dbReference>
<sequence length="329" mass="35179">MEVVVGETSATDRTVEIPLSHLSVELGHLYMEELVDGSVDLPAYFGRIATWTGPDQLADLARVPRSRLRASTCVLVDDYAAAPLGPDVVVPRLIAAARCAGLTIDYIARESGCAAPMDGAAALAGPRPAASLADLVEGLIVADPAAGFNGNRPPVHENGWLCNGVRSPAGGARQAMRAPVAWQPPVENRAHRHSIFLDVEIWREQGAGRRWSCPFLATVWQLLRLGQLRVLGRPAATPVGIDPDDLPATWAQFPTIAQLPGHAAPFTAYRTLSVLDGRFLPVEHAVRMTLGQVAVDPIVAEQTLRRAGRENVPLPAELPDRVGHVFLGG</sequence>
<dbReference type="InterPro" id="IPR049747">
    <property type="entry name" value="SCO2522-like"/>
</dbReference>
<name>A0A0D8BE54_9ACTN</name>
<accession>A0A0D8BE54</accession>
<dbReference type="Proteomes" id="UP000032545">
    <property type="component" value="Unassembled WGS sequence"/>
</dbReference>